<dbReference type="AlphaFoldDB" id="A0A9D2AQQ7"/>
<evidence type="ECO:0000256" key="3">
    <source>
        <dbReference type="ARBA" id="ARBA00022723"/>
    </source>
</evidence>
<dbReference type="InterPro" id="IPR012312">
    <property type="entry name" value="Hemerythrin-like"/>
</dbReference>
<evidence type="ECO:0000259" key="5">
    <source>
        <dbReference type="Pfam" id="PF01814"/>
    </source>
</evidence>
<feature type="non-terminal residue" evidence="6">
    <location>
        <position position="229"/>
    </location>
</feature>
<keyword evidence="2" id="KW-0963">Cytoplasm</keyword>
<gene>
    <name evidence="6" type="ORF">H9982_05565</name>
</gene>
<dbReference type="GO" id="GO:0005737">
    <property type="term" value="C:cytoplasm"/>
    <property type="evidence" value="ECO:0007669"/>
    <property type="project" value="UniProtKB-SubCell"/>
</dbReference>
<dbReference type="EMBL" id="DXFB01000146">
    <property type="protein sequence ID" value="HIX45669.1"/>
    <property type="molecule type" value="Genomic_DNA"/>
</dbReference>
<keyword evidence="3" id="KW-0479">Metal-binding</keyword>
<evidence type="ECO:0000256" key="1">
    <source>
        <dbReference type="ARBA" id="ARBA00004496"/>
    </source>
</evidence>
<comment type="caution">
    <text evidence="6">The sequence shown here is derived from an EMBL/GenBank/DDBJ whole genome shotgun (WGS) entry which is preliminary data.</text>
</comment>
<evidence type="ECO:0000256" key="2">
    <source>
        <dbReference type="ARBA" id="ARBA00022490"/>
    </source>
</evidence>
<accession>A0A9D2AQQ7</accession>
<dbReference type="Pfam" id="PF01814">
    <property type="entry name" value="Hemerythrin"/>
    <property type="match status" value="1"/>
</dbReference>
<dbReference type="PANTHER" id="PTHR36438">
    <property type="entry name" value="IRON-SULFUR CLUSTER REPAIR PROTEIN YTFE"/>
    <property type="match status" value="1"/>
</dbReference>
<dbReference type="GO" id="GO:0046872">
    <property type="term" value="F:metal ion binding"/>
    <property type="evidence" value="ECO:0007669"/>
    <property type="project" value="UniProtKB-KW"/>
</dbReference>
<protein>
    <submittedName>
        <fullName evidence="6">Hemerythrin domain-containing protein</fullName>
    </submittedName>
</protein>
<dbReference type="InterPro" id="IPR019903">
    <property type="entry name" value="RIC_family"/>
</dbReference>
<organism evidence="6 7">
    <name type="scientific">Candidatus Barnesiella excrementipullorum</name>
    <dbReference type="NCBI Taxonomy" id="2838479"/>
    <lineage>
        <taxon>Bacteria</taxon>
        <taxon>Pseudomonadati</taxon>
        <taxon>Bacteroidota</taxon>
        <taxon>Bacteroidia</taxon>
        <taxon>Bacteroidales</taxon>
        <taxon>Barnesiellaceae</taxon>
        <taxon>Barnesiella</taxon>
    </lineage>
</organism>
<dbReference type="PANTHER" id="PTHR36438:SF1">
    <property type="entry name" value="IRON-SULFUR CLUSTER REPAIR PROTEIN YTFE"/>
    <property type="match status" value="1"/>
</dbReference>
<dbReference type="Gene3D" id="1.20.120.520">
    <property type="entry name" value="nmb1532 protein domain like"/>
    <property type="match status" value="1"/>
</dbReference>
<keyword evidence="4" id="KW-0408">Iron</keyword>
<proteinExistence type="predicted"/>
<feature type="domain" description="Hemerythrin-like" evidence="5">
    <location>
        <begin position="101"/>
        <end position="226"/>
    </location>
</feature>
<dbReference type="Proteomes" id="UP000824246">
    <property type="component" value="Unassembled WGS sequence"/>
</dbReference>
<name>A0A9D2AQQ7_9BACT</name>
<sequence length="229" mass="27152">MRKKNNLSFYTADMKMAELVQSNYQLLLLLPRFGMELGVGEDSITVQCKRHGVSPELFVMICNIYSFTHYRPTPEEVETVDVEQLLSYLSRSHTYYMESRIRPIEQCLKNIADHYEAPQGNILMRFFAEYIQEVLNHFEYEEKTVFPYIRDLQECRKLHPEYDIETFEKNHSNIDDKLSDLKNILIKYLPNIGMVAEQTELLFQIFSLEDDLSRHTFIEDVVLIPLVRH</sequence>
<comment type="subcellular location">
    <subcellularLocation>
        <location evidence="1">Cytoplasm</location>
    </subcellularLocation>
</comment>
<evidence type="ECO:0000256" key="4">
    <source>
        <dbReference type="ARBA" id="ARBA00023004"/>
    </source>
</evidence>
<reference evidence="6" key="1">
    <citation type="journal article" date="2021" name="PeerJ">
        <title>Extensive microbial diversity within the chicken gut microbiome revealed by metagenomics and culture.</title>
        <authorList>
            <person name="Gilroy R."/>
            <person name="Ravi A."/>
            <person name="Getino M."/>
            <person name="Pursley I."/>
            <person name="Horton D.L."/>
            <person name="Alikhan N.F."/>
            <person name="Baker D."/>
            <person name="Gharbi K."/>
            <person name="Hall N."/>
            <person name="Watson M."/>
            <person name="Adriaenssens E.M."/>
            <person name="Foster-Nyarko E."/>
            <person name="Jarju S."/>
            <person name="Secka A."/>
            <person name="Antonio M."/>
            <person name="Oren A."/>
            <person name="Chaudhuri R.R."/>
            <person name="La Ragione R."/>
            <person name="Hildebrand F."/>
            <person name="Pallen M.J."/>
        </authorList>
    </citation>
    <scope>NUCLEOTIDE SEQUENCE</scope>
    <source>
        <strain evidence="6">ChiHjej12B11-16260</strain>
    </source>
</reference>
<evidence type="ECO:0000313" key="7">
    <source>
        <dbReference type="Proteomes" id="UP000824246"/>
    </source>
</evidence>
<reference evidence="6" key="2">
    <citation type="submission" date="2021-04" db="EMBL/GenBank/DDBJ databases">
        <authorList>
            <person name="Gilroy R."/>
        </authorList>
    </citation>
    <scope>NUCLEOTIDE SEQUENCE</scope>
    <source>
        <strain evidence="6">ChiHjej12B11-16260</strain>
    </source>
</reference>
<evidence type="ECO:0000313" key="6">
    <source>
        <dbReference type="EMBL" id="HIX45669.1"/>
    </source>
</evidence>